<name>A0A8S0UNJ6_OLEEU</name>
<dbReference type="Gramene" id="OE9A049779T1">
    <property type="protein sequence ID" value="OE9A049779C1"/>
    <property type="gene ID" value="OE9A049779"/>
</dbReference>
<dbReference type="Proteomes" id="UP000594638">
    <property type="component" value="Unassembled WGS sequence"/>
</dbReference>
<proteinExistence type="predicted"/>
<evidence type="ECO:0000313" key="2">
    <source>
        <dbReference type="EMBL" id="CAA3017714.1"/>
    </source>
</evidence>
<feature type="region of interest" description="Disordered" evidence="1">
    <location>
        <begin position="233"/>
        <end position="282"/>
    </location>
</feature>
<reference evidence="2 3" key="1">
    <citation type="submission" date="2019-12" db="EMBL/GenBank/DDBJ databases">
        <authorList>
            <person name="Alioto T."/>
            <person name="Alioto T."/>
            <person name="Gomez Garrido J."/>
        </authorList>
    </citation>
    <scope>NUCLEOTIDE SEQUENCE [LARGE SCALE GENOMIC DNA]</scope>
</reference>
<dbReference type="AlphaFoldDB" id="A0A8S0UNJ6"/>
<dbReference type="EMBL" id="CACTIH010007730">
    <property type="protein sequence ID" value="CAA3017714.1"/>
    <property type="molecule type" value="Genomic_DNA"/>
</dbReference>
<dbReference type="OrthoDB" id="10677895at2759"/>
<sequence length="303" mass="33745">MSLVTSDMSGADLLLPSFDSISFAEHHEQWDDVAKVTSRASGFDHIYGADPSRERVDEGRETIKFESSDSVQIAEPTTTQRDNEKRVRLNPDLGKQKQQKKKEEVPKEMGRLVRIREELIRSCPIGNDDENYNAIGKSIPELFKSIETKLEEGVPNNQHEINCQEEVDNFGASIDNRCSDLGTSPDSVVINSVPEPPIFEKGAEDNVEMNPSSGLLVAYDSFKSQSSETLFPKKLPKISRAKERSKQTSRMLDLSKKPNASKNKGNQNKSVGKHKVKEKGDTSCALIETESHLAEGITTSFFV</sequence>
<evidence type="ECO:0000313" key="3">
    <source>
        <dbReference type="Proteomes" id="UP000594638"/>
    </source>
</evidence>
<organism evidence="2 3">
    <name type="scientific">Olea europaea subsp. europaea</name>
    <dbReference type="NCBI Taxonomy" id="158383"/>
    <lineage>
        <taxon>Eukaryota</taxon>
        <taxon>Viridiplantae</taxon>
        <taxon>Streptophyta</taxon>
        <taxon>Embryophyta</taxon>
        <taxon>Tracheophyta</taxon>
        <taxon>Spermatophyta</taxon>
        <taxon>Magnoliopsida</taxon>
        <taxon>eudicotyledons</taxon>
        <taxon>Gunneridae</taxon>
        <taxon>Pentapetalae</taxon>
        <taxon>asterids</taxon>
        <taxon>lamiids</taxon>
        <taxon>Lamiales</taxon>
        <taxon>Oleaceae</taxon>
        <taxon>Oleeae</taxon>
        <taxon>Olea</taxon>
    </lineage>
</organism>
<comment type="caution">
    <text evidence="2">The sequence shown here is derived from an EMBL/GenBank/DDBJ whole genome shotgun (WGS) entry which is preliminary data.</text>
</comment>
<keyword evidence="3" id="KW-1185">Reference proteome</keyword>
<accession>A0A8S0UNJ6</accession>
<protein>
    <submittedName>
        <fullName evidence="2">Uncharacterized protein</fullName>
    </submittedName>
</protein>
<gene>
    <name evidence="2" type="ORF">OLEA9_A049779</name>
</gene>
<evidence type="ECO:0000256" key="1">
    <source>
        <dbReference type="SAM" id="MobiDB-lite"/>
    </source>
</evidence>
<feature type="compositionally biased region" description="Polar residues" evidence="1">
    <location>
        <begin position="258"/>
        <end position="270"/>
    </location>
</feature>